<keyword evidence="3" id="KW-1185">Reference proteome</keyword>
<evidence type="ECO:0000313" key="2">
    <source>
        <dbReference type="EMBL" id="SCZ94252.1"/>
    </source>
</evidence>
<feature type="compositionally biased region" description="Acidic residues" evidence="1">
    <location>
        <begin position="256"/>
        <end position="279"/>
    </location>
</feature>
<protein>
    <submittedName>
        <fullName evidence="2">BZ3500_MvSof-1268-A1-R1_Chr12-2g03781 protein</fullName>
    </submittedName>
</protein>
<accession>A0A2X0KKN6</accession>
<dbReference type="EMBL" id="FMWP01000052">
    <property type="protein sequence ID" value="SCZ94252.1"/>
    <property type="molecule type" value="Genomic_DNA"/>
</dbReference>
<sequence>MLGLIELCVLQKKYTELLTRTSGASSTSAVDQASRITSSSAQQGSNSSLFTLRRRPPHVKAVVLWTREEANAEKSANIDDTGIAPKARPKLRLDFILRNEDGEMILKVLSPKRALYESDLRQGRRVVTRFIQSKWEDDTIDVRSLYLKHLQSGYFTSIFAPAISILESLEHVGPFLGLCSCSYKAVIWLGEILEGIRNVHQNEIVQYLANNPKFQHPGRKPSFKKSNKQGAGNANKSIRASSNQQETKDDGWADTSDGEDEDQGGDKEDSGDDDQETDDECYNEARRLADEAYPTVTRERLNKVGDSSAGALGDDMVKLFALANQLATHDRRFAAGKAHTEPEIVAFLDRLAQFQKDVELHGIDRDDEDNGGIRLGHNRLGFGALAELKRNIEKWTQWTIEDVLVKVWNCAATIARNNFVYETSRKGKGSLEGKGANASPQVVVGYVIDTVMWDIVLTLTLTIEASLKRYEGKGKGRHAGSEEEAGVEVAIGATGHGEAVVGSKRVSSALEAAPRAPPAKKSKLTLDATLQELGSAMVGQLSRKMAVDLAKKLGVVYTVPRGANAETTCSAIIKAAAEQVQSSK</sequence>
<dbReference type="Proteomes" id="UP000249723">
    <property type="component" value="Unassembled WGS sequence"/>
</dbReference>
<proteinExistence type="predicted"/>
<gene>
    <name evidence="2" type="ORF">BZ3500_MVSOF-1268-A1-R1_CHR12-2G03781</name>
</gene>
<feature type="compositionally biased region" description="Low complexity" evidence="1">
    <location>
        <begin position="38"/>
        <end position="48"/>
    </location>
</feature>
<feature type="compositionally biased region" description="Polar residues" evidence="1">
    <location>
        <begin position="228"/>
        <end position="245"/>
    </location>
</feature>
<feature type="compositionally biased region" description="Polar residues" evidence="1">
    <location>
        <begin position="28"/>
        <end position="37"/>
    </location>
</feature>
<reference evidence="3" key="1">
    <citation type="submission" date="2016-10" db="EMBL/GenBank/DDBJ databases">
        <authorList>
            <person name="Jeantristanb JTB J.-T."/>
            <person name="Ricardo R."/>
        </authorList>
    </citation>
    <scope>NUCLEOTIDE SEQUENCE [LARGE SCALE GENOMIC DNA]</scope>
</reference>
<evidence type="ECO:0000256" key="1">
    <source>
        <dbReference type="SAM" id="MobiDB-lite"/>
    </source>
</evidence>
<organism evidence="2 3">
    <name type="scientific">Microbotryum saponariae</name>
    <dbReference type="NCBI Taxonomy" id="289078"/>
    <lineage>
        <taxon>Eukaryota</taxon>
        <taxon>Fungi</taxon>
        <taxon>Dikarya</taxon>
        <taxon>Basidiomycota</taxon>
        <taxon>Pucciniomycotina</taxon>
        <taxon>Microbotryomycetes</taxon>
        <taxon>Microbotryales</taxon>
        <taxon>Microbotryaceae</taxon>
        <taxon>Microbotryum</taxon>
    </lineage>
</organism>
<dbReference type="AlphaFoldDB" id="A0A2X0KKN6"/>
<name>A0A2X0KKN6_9BASI</name>
<evidence type="ECO:0000313" key="3">
    <source>
        <dbReference type="Proteomes" id="UP000249723"/>
    </source>
</evidence>
<feature type="region of interest" description="Disordered" evidence="1">
    <location>
        <begin position="212"/>
        <end position="279"/>
    </location>
</feature>
<feature type="region of interest" description="Disordered" evidence="1">
    <location>
        <begin position="28"/>
        <end position="48"/>
    </location>
</feature>
<feature type="compositionally biased region" description="Basic residues" evidence="1">
    <location>
        <begin position="216"/>
        <end position="227"/>
    </location>
</feature>